<keyword evidence="2" id="KW-1185">Reference proteome</keyword>
<sequence length="280" mass="32685">MNSCLFSIFKRKFIPSKVFYKTKASQSKLKDPNQLPSSASNFKKIHREALNIHYKNVYSANEILNPLPENFKINNDLFVSNFTKEDLLTFPGSSIWQKLANDEERSLAKYLNDAILNEQLSKKIRETFTDTLVNYFFAEFKLNKYPFTLRLQSDFGFSISDKDIIAKSKTEYGESQISAEILACAFTNFRNIESPTFKMDQTVYAIRVIGTRFTFYKVFLSIDYCEFLENGFPPKTSTVTIIRFPPNDKITFYGYNYADKNHRCLILDLLYRLKECLLKI</sequence>
<dbReference type="EMBL" id="PQFF01000329">
    <property type="protein sequence ID" value="RHZ59538.1"/>
    <property type="molecule type" value="Genomic_DNA"/>
</dbReference>
<dbReference type="AlphaFoldDB" id="A0A397HC41"/>
<comment type="caution">
    <text evidence="1">The sequence shown here is derived from an EMBL/GenBank/DDBJ whole genome shotgun (WGS) entry which is preliminary data.</text>
</comment>
<evidence type="ECO:0000313" key="2">
    <source>
        <dbReference type="Proteomes" id="UP000266861"/>
    </source>
</evidence>
<protein>
    <submittedName>
        <fullName evidence="1">Uncharacterized protein</fullName>
    </submittedName>
</protein>
<gene>
    <name evidence="1" type="ORF">Glove_363g14</name>
</gene>
<dbReference type="Proteomes" id="UP000266861">
    <property type="component" value="Unassembled WGS sequence"/>
</dbReference>
<proteinExistence type="predicted"/>
<dbReference type="OrthoDB" id="2447694at2759"/>
<reference evidence="1 2" key="1">
    <citation type="submission" date="2018-08" db="EMBL/GenBank/DDBJ databases">
        <title>Genome and evolution of the arbuscular mycorrhizal fungus Diversispora epigaea (formerly Glomus versiforme) and its bacterial endosymbionts.</title>
        <authorList>
            <person name="Sun X."/>
            <person name="Fei Z."/>
            <person name="Harrison M."/>
        </authorList>
    </citation>
    <scope>NUCLEOTIDE SEQUENCE [LARGE SCALE GENOMIC DNA]</scope>
    <source>
        <strain evidence="1 2">IT104</strain>
    </source>
</reference>
<name>A0A397HC41_9GLOM</name>
<accession>A0A397HC41</accession>
<evidence type="ECO:0000313" key="1">
    <source>
        <dbReference type="EMBL" id="RHZ59538.1"/>
    </source>
</evidence>
<organism evidence="1 2">
    <name type="scientific">Diversispora epigaea</name>
    <dbReference type="NCBI Taxonomy" id="1348612"/>
    <lineage>
        <taxon>Eukaryota</taxon>
        <taxon>Fungi</taxon>
        <taxon>Fungi incertae sedis</taxon>
        <taxon>Mucoromycota</taxon>
        <taxon>Glomeromycotina</taxon>
        <taxon>Glomeromycetes</taxon>
        <taxon>Diversisporales</taxon>
        <taxon>Diversisporaceae</taxon>
        <taxon>Diversispora</taxon>
    </lineage>
</organism>